<dbReference type="RefSeq" id="WP_052222625.1">
    <property type="nucleotide sequence ID" value="NZ_LHUR01000042.1"/>
</dbReference>
<dbReference type="PATRIC" id="fig|1121318.3.peg.3170"/>
<dbReference type="GO" id="GO:0005737">
    <property type="term" value="C:cytoplasm"/>
    <property type="evidence" value="ECO:0007669"/>
    <property type="project" value="UniProtKB-SubCell"/>
</dbReference>
<accession>A0A0L6Z5N6</accession>
<dbReference type="Proteomes" id="UP000037043">
    <property type="component" value="Unassembled WGS sequence"/>
</dbReference>
<comment type="caution">
    <text evidence="2">Lacks conserved residue(s) required for the propagation of feature annotation.</text>
</comment>
<feature type="active site" evidence="3">
    <location>
        <position position="346"/>
    </location>
</feature>
<keyword evidence="2 5" id="KW-0012">Acyltransferase</keyword>
<dbReference type="SUPFAM" id="SSF53474">
    <property type="entry name" value="alpha/beta-Hydrolases"/>
    <property type="match status" value="1"/>
</dbReference>
<feature type="active site" description="Nucleophile" evidence="3">
    <location>
        <position position="151"/>
    </location>
</feature>
<keyword evidence="6" id="KW-1185">Reference proteome</keyword>
<dbReference type="PANTHER" id="PTHR32268">
    <property type="entry name" value="HOMOSERINE O-ACETYLTRANSFERASE"/>
    <property type="match status" value="1"/>
</dbReference>
<evidence type="ECO:0000313" key="5">
    <source>
        <dbReference type="EMBL" id="KOA18275.1"/>
    </source>
</evidence>
<dbReference type="AlphaFoldDB" id="A0A0L6Z5N6"/>
<evidence type="ECO:0000256" key="1">
    <source>
        <dbReference type="ARBA" id="ARBA00022679"/>
    </source>
</evidence>
<reference evidence="6" key="1">
    <citation type="submission" date="2015-08" db="EMBL/GenBank/DDBJ databases">
        <title>Genome sequence of the strict anaerobe Clostridium homopropionicum LuHBu1 (DSM 5847T).</title>
        <authorList>
            <person name="Poehlein A."/>
            <person name="Beck M."/>
            <person name="Schiel-Bengelsdorf B."/>
            <person name="Bengelsdorf F.R."/>
            <person name="Daniel R."/>
            <person name="Duerre P."/>
        </authorList>
    </citation>
    <scope>NUCLEOTIDE SEQUENCE [LARGE SCALE GENOMIC DNA]</scope>
    <source>
        <strain evidence="6">DSM 5847</strain>
    </source>
</reference>
<comment type="subunit">
    <text evidence="2">Homodimer.</text>
</comment>
<dbReference type="PANTHER" id="PTHR32268:SF11">
    <property type="entry name" value="HOMOSERINE O-ACETYLTRANSFERASE"/>
    <property type="match status" value="1"/>
</dbReference>
<dbReference type="InterPro" id="IPR008220">
    <property type="entry name" value="HAT_MetX-like"/>
</dbReference>
<proteinExistence type="inferred from homology"/>
<dbReference type="InterPro" id="IPR000073">
    <property type="entry name" value="AB_hydrolase_1"/>
</dbReference>
<dbReference type="HAMAP" id="MF_00296">
    <property type="entry name" value="MetX_acyltransf"/>
    <property type="match status" value="1"/>
</dbReference>
<evidence type="ECO:0000259" key="4">
    <source>
        <dbReference type="Pfam" id="PF00561"/>
    </source>
</evidence>
<dbReference type="EC" id="2.3.1.-" evidence="2"/>
<comment type="similarity">
    <text evidence="2">Belongs to the AB hydrolase superfamily. MetX family.</text>
</comment>
<name>A0A0L6Z5N6_9CLOT</name>
<evidence type="ECO:0000313" key="6">
    <source>
        <dbReference type="Proteomes" id="UP000037043"/>
    </source>
</evidence>
<sequence length="368" mass="41106">MIVEKKFKKLSKPFITERGYVLKELIVSYEEYGRDDGPVIFIAHGGLSDQHAAGKYSEEELLQGWWDGLIGEGKAIDTNKYRIISASSLGSACACLGIEGGTTSPLTLNPHTNKNYGPDFPEITLIDMVKVFKSFLDDMGIEKLFMMAGPSMGSLQSLQMAALYPDFVDSVVAVATAGRMTPGGMAMHNFITETAKSDPEFNGGWYEIGKPKWALRIIHQISKIYYTSHHGIKEICWDTVPEGKDSQSLRNANCKNYVTGNIDAQIYGRDLNCYIRVIDAINTYDLGRDDNSYEEGVKRIKCPVLLMNINTDSEFPPEYAFEVADILNSKKPNSARARVIKSNWGHLGCLREVTALDKEIREFIKEIN</sequence>
<dbReference type="Gene3D" id="3.40.50.1820">
    <property type="entry name" value="alpha/beta hydrolase"/>
    <property type="match status" value="1"/>
</dbReference>
<dbReference type="GO" id="GO:0009092">
    <property type="term" value="P:homoserine metabolic process"/>
    <property type="evidence" value="ECO:0007669"/>
    <property type="project" value="TreeGrafter"/>
</dbReference>
<comment type="subcellular location">
    <subcellularLocation>
        <location evidence="2">Cytoplasm</location>
    </subcellularLocation>
</comment>
<dbReference type="PIRSF" id="PIRSF000443">
    <property type="entry name" value="Homoser_Ac_trans"/>
    <property type="match status" value="1"/>
</dbReference>
<comment type="caution">
    <text evidence="5">The sequence shown here is derived from an EMBL/GenBank/DDBJ whole genome shotgun (WGS) entry which is preliminary data.</text>
</comment>
<feature type="active site" evidence="2 3">
    <location>
        <position position="312"/>
    </location>
</feature>
<organism evidence="5 6">
    <name type="scientific">Clostridium homopropionicum DSM 5847</name>
    <dbReference type="NCBI Taxonomy" id="1121318"/>
    <lineage>
        <taxon>Bacteria</taxon>
        <taxon>Bacillati</taxon>
        <taxon>Bacillota</taxon>
        <taxon>Clostridia</taxon>
        <taxon>Eubacteriales</taxon>
        <taxon>Clostridiaceae</taxon>
        <taxon>Clostridium</taxon>
    </lineage>
</organism>
<dbReference type="STRING" id="36844.SAMN04488501_101312"/>
<feature type="domain" description="AB hydrolase-1" evidence="4">
    <location>
        <begin position="72"/>
        <end position="350"/>
    </location>
</feature>
<dbReference type="Pfam" id="PF00561">
    <property type="entry name" value="Abhydrolase_1"/>
    <property type="match status" value="1"/>
</dbReference>
<evidence type="ECO:0000256" key="2">
    <source>
        <dbReference type="HAMAP-Rule" id="MF_00296"/>
    </source>
</evidence>
<dbReference type="InterPro" id="IPR029058">
    <property type="entry name" value="AB_hydrolase_fold"/>
</dbReference>
<keyword evidence="1 2" id="KW-0808">Transferase</keyword>
<keyword evidence="2" id="KW-0963">Cytoplasm</keyword>
<gene>
    <name evidence="5" type="primary">metX</name>
    <name evidence="5" type="ORF">CLHOM_31720</name>
</gene>
<dbReference type="GO" id="GO:0004414">
    <property type="term" value="F:homoserine O-acetyltransferase activity"/>
    <property type="evidence" value="ECO:0007669"/>
    <property type="project" value="TreeGrafter"/>
</dbReference>
<evidence type="ECO:0000256" key="3">
    <source>
        <dbReference type="PIRSR" id="PIRSR000443-1"/>
    </source>
</evidence>
<dbReference type="EMBL" id="LHUR01000042">
    <property type="protein sequence ID" value="KOA18275.1"/>
    <property type="molecule type" value="Genomic_DNA"/>
</dbReference>
<keyword evidence="2" id="KW-0028">Amino-acid biosynthesis</keyword>
<protein>
    <recommendedName>
        <fullName evidence="2">Probable acyltransferase</fullName>
        <ecNumber evidence="2">2.3.1.-</ecNumber>
    </recommendedName>
</protein>
<dbReference type="GO" id="GO:0009086">
    <property type="term" value="P:methionine biosynthetic process"/>
    <property type="evidence" value="ECO:0007669"/>
    <property type="project" value="TreeGrafter"/>
</dbReference>